<dbReference type="PANTHER" id="PTHR48109">
    <property type="entry name" value="DIHYDROOROTATE DEHYDROGENASE (QUINONE), MITOCHONDRIAL-RELATED"/>
    <property type="match status" value="1"/>
</dbReference>
<protein>
    <submittedName>
        <fullName evidence="9">Diguanylate cyclase</fullName>
    </submittedName>
</protein>
<evidence type="ECO:0000313" key="9">
    <source>
        <dbReference type="EMBL" id="KIO45824.1"/>
    </source>
</evidence>
<evidence type="ECO:0000256" key="1">
    <source>
        <dbReference type="ARBA" id="ARBA00001917"/>
    </source>
</evidence>
<evidence type="ECO:0000256" key="6">
    <source>
        <dbReference type="ARBA" id="ARBA00023002"/>
    </source>
</evidence>
<dbReference type="RefSeq" id="WP_041503855.1">
    <property type="nucleotide sequence ID" value="NZ_JPIT01000031.1"/>
</dbReference>
<dbReference type="GO" id="GO:0044205">
    <property type="term" value="P:'de novo' UMP biosynthetic process"/>
    <property type="evidence" value="ECO:0007669"/>
    <property type="project" value="UniProtKB-UniPathway"/>
</dbReference>
<feature type="domain" description="Dihydroorotate dehydrogenase catalytic" evidence="7">
    <location>
        <begin position="4"/>
        <end position="289"/>
    </location>
</feature>
<keyword evidence="6" id="KW-0560">Oxidoreductase</keyword>
<dbReference type="NCBIfam" id="NF005741">
    <property type="entry name" value="PRK07565.1"/>
    <property type="match status" value="1"/>
</dbReference>
<dbReference type="InterPro" id="IPR005720">
    <property type="entry name" value="Dihydroorotate_DH_cat"/>
</dbReference>
<evidence type="ECO:0000259" key="7">
    <source>
        <dbReference type="Pfam" id="PF01180"/>
    </source>
</evidence>
<dbReference type="SUPFAM" id="SSF51395">
    <property type="entry name" value="FMN-linked oxidoreductases"/>
    <property type="match status" value="1"/>
</dbReference>
<gene>
    <name evidence="9" type="ORF">BA92_05050</name>
    <name evidence="8" type="ORF">IE90_11110</name>
</gene>
<keyword evidence="3" id="KW-0285">Flavoprotein</keyword>
<evidence type="ECO:0000313" key="10">
    <source>
        <dbReference type="Proteomes" id="UP000031937"/>
    </source>
</evidence>
<evidence type="ECO:0000256" key="3">
    <source>
        <dbReference type="ARBA" id="ARBA00022630"/>
    </source>
</evidence>
<dbReference type="PIRSF" id="PIRSF000164">
    <property type="entry name" value="DHO_oxidase"/>
    <property type="match status" value="1"/>
</dbReference>
<dbReference type="EMBL" id="JPIU01000037">
    <property type="protein sequence ID" value="KIO45824.1"/>
    <property type="molecule type" value="Genomic_DNA"/>
</dbReference>
<dbReference type="UniPathway" id="UPA00070"/>
<dbReference type="AlphaFoldDB" id="A0A0C3RIL6"/>
<dbReference type="GO" id="GO:0006207">
    <property type="term" value="P:'de novo' pyrimidine nucleobase biosynthetic process"/>
    <property type="evidence" value="ECO:0007669"/>
    <property type="project" value="TreeGrafter"/>
</dbReference>
<dbReference type="InterPro" id="IPR012135">
    <property type="entry name" value="Dihydroorotate_DH_1_2"/>
</dbReference>
<dbReference type="GO" id="GO:0004152">
    <property type="term" value="F:dihydroorotate dehydrogenase activity"/>
    <property type="evidence" value="ECO:0007669"/>
    <property type="project" value="InterPro"/>
</dbReference>
<dbReference type="InterPro" id="IPR050074">
    <property type="entry name" value="DHO_dehydrogenase"/>
</dbReference>
<reference evidence="8 10" key="2">
    <citation type="submission" date="2014-07" db="EMBL/GenBank/DDBJ databases">
        <title>Porphyromonadaceae bacterium OUH 334697 = ATCC BAA-2682 = DSM 28341 draft genome.</title>
        <authorList>
            <person name="Sydenham T.V."/>
            <person name="Hasman H."/>
            <person name="Justesen U.S."/>
        </authorList>
    </citation>
    <scope>NUCLEOTIDE SEQUENCE [LARGE SCALE GENOMIC DNA]</scope>
    <source>
        <strain evidence="8 10">OUH 334697</strain>
    </source>
</reference>
<dbReference type="Pfam" id="PF01180">
    <property type="entry name" value="DHO_dh"/>
    <property type="match status" value="1"/>
</dbReference>
<comment type="pathway">
    <text evidence="2">Pyrimidine metabolism; UMP biosynthesis via de novo pathway.</text>
</comment>
<dbReference type="OrthoDB" id="9794954at2"/>
<sequence length="331" mass="36729">MANLKTKYMGLDLVSPIVAGSCGLTSDIEKMVEMEKAGVGAVVLKSIFEEQINEESVGIFKSGYGMGDAYPEAEDYIKAYIRSNTIQKYVELVRTAKSRLTIPVIASVNCFSGGEWVTFAHQLELAGADALELNVFILPVNEFTESAEVENIYFDIVKSIKKQIKIPVSVKISHYFTNLSAFVDKLKAYGANAVTMFNRFYEPDININTMTMGAASVFSTANELRTTLRWTGILAGKDKQLEISASTGVHSGEAVVKMLLAGATTVQLCSVLYEKGLPVIGEINQFVSEWMESKGFHSVEEYRGQLSYSSIENPDLYERAQFMKYFSNKQY</sequence>
<reference evidence="9 11" key="1">
    <citation type="submission" date="2014-07" db="EMBL/GenBank/DDBJ databases">
        <title>Porphyromonadaceae bacterium OUH 308042 = ATCC BAA-2681 = DSM 28342 draft genome.</title>
        <authorList>
            <person name="Sydenham T.V."/>
            <person name="Hasman H."/>
            <person name="Justensen U.S."/>
        </authorList>
    </citation>
    <scope>NUCLEOTIDE SEQUENCE [LARGE SCALE GENOMIC DNA]</scope>
    <source>
        <strain evidence="9 11">OUH 308042</strain>
    </source>
</reference>
<evidence type="ECO:0000256" key="4">
    <source>
        <dbReference type="ARBA" id="ARBA00022643"/>
    </source>
</evidence>
<keyword evidence="4" id="KW-0288">FMN</keyword>
<proteinExistence type="predicted"/>
<dbReference type="PANTHER" id="PTHR48109:SF3">
    <property type="entry name" value="SLL0744 PROTEIN"/>
    <property type="match status" value="1"/>
</dbReference>
<keyword evidence="5" id="KW-0665">Pyrimidine biosynthesis</keyword>
<evidence type="ECO:0000256" key="2">
    <source>
        <dbReference type="ARBA" id="ARBA00004725"/>
    </source>
</evidence>
<dbReference type="InterPro" id="IPR013785">
    <property type="entry name" value="Aldolase_TIM"/>
</dbReference>
<evidence type="ECO:0000313" key="11">
    <source>
        <dbReference type="Proteomes" id="UP000031980"/>
    </source>
</evidence>
<comment type="cofactor">
    <cofactor evidence="1">
        <name>FMN</name>
        <dbReference type="ChEBI" id="CHEBI:58210"/>
    </cofactor>
</comment>
<accession>A0A0C3RIL6</accession>
<dbReference type="Gene3D" id="3.20.20.70">
    <property type="entry name" value="Aldolase class I"/>
    <property type="match status" value="1"/>
</dbReference>
<dbReference type="Proteomes" id="UP000031980">
    <property type="component" value="Unassembled WGS sequence"/>
</dbReference>
<dbReference type="GO" id="GO:0005737">
    <property type="term" value="C:cytoplasm"/>
    <property type="evidence" value="ECO:0007669"/>
    <property type="project" value="InterPro"/>
</dbReference>
<keyword evidence="11" id="KW-1185">Reference proteome</keyword>
<evidence type="ECO:0000256" key="5">
    <source>
        <dbReference type="ARBA" id="ARBA00022975"/>
    </source>
</evidence>
<evidence type="ECO:0000313" key="8">
    <source>
        <dbReference type="EMBL" id="KIO43660.1"/>
    </source>
</evidence>
<name>A0A0C3RIL6_9PORP</name>
<dbReference type="EMBL" id="JPIT01000031">
    <property type="protein sequence ID" value="KIO43660.1"/>
    <property type="molecule type" value="Genomic_DNA"/>
</dbReference>
<organism evidence="9 11">
    <name type="scientific">Sanguibacteroides justesenii</name>
    <dbReference type="NCBI Taxonomy" id="1547597"/>
    <lineage>
        <taxon>Bacteria</taxon>
        <taxon>Pseudomonadati</taxon>
        <taxon>Bacteroidota</taxon>
        <taxon>Bacteroidia</taxon>
        <taxon>Bacteroidales</taxon>
        <taxon>Porphyromonadaceae</taxon>
        <taxon>Sanguibacteroides</taxon>
    </lineage>
</organism>
<dbReference type="Proteomes" id="UP000031937">
    <property type="component" value="Unassembled WGS sequence"/>
</dbReference>
<comment type="caution">
    <text evidence="9">The sequence shown here is derived from an EMBL/GenBank/DDBJ whole genome shotgun (WGS) entry which is preliminary data.</text>
</comment>